<dbReference type="InterPro" id="IPR003961">
    <property type="entry name" value="FN3_dom"/>
</dbReference>
<evidence type="ECO:0000256" key="19">
    <source>
        <dbReference type="ARBA" id="ARBA00047899"/>
    </source>
</evidence>
<dbReference type="CDD" id="cd00096">
    <property type="entry name" value="Ig"/>
    <property type="match status" value="6"/>
</dbReference>
<feature type="domain" description="Fibronectin type-III" evidence="25">
    <location>
        <begin position="3484"/>
        <end position="3579"/>
    </location>
</feature>
<dbReference type="SMART" id="SM00408">
    <property type="entry name" value="IGc2"/>
    <property type="match status" value="19"/>
</dbReference>
<feature type="domain" description="Ig-like" evidence="24">
    <location>
        <begin position="2108"/>
        <end position="2197"/>
    </location>
</feature>
<feature type="domain" description="Fibronectin type-III" evidence="25">
    <location>
        <begin position="3679"/>
        <end position="3773"/>
    </location>
</feature>
<feature type="domain" description="Ig-like" evidence="24">
    <location>
        <begin position="112"/>
        <end position="205"/>
    </location>
</feature>
<feature type="domain" description="Fibronectin type-III" evidence="25">
    <location>
        <begin position="6432"/>
        <end position="6524"/>
    </location>
</feature>
<dbReference type="FunFam" id="2.60.40.10:FF:000107">
    <property type="entry name" value="Myosin, light chain kinase a"/>
    <property type="match status" value="4"/>
</dbReference>
<dbReference type="PROSITE" id="PS00107">
    <property type="entry name" value="PROTEIN_KINASE_ATP"/>
    <property type="match status" value="1"/>
</dbReference>
<feature type="compositionally biased region" description="Low complexity" evidence="22">
    <location>
        <begin position="7170"/>
        <end position="7183"/>
    </location>
</feature>
<dbReference type="InterPro" id="IPR011009">
    <property type="entry name" value="Kinase-like_dom_sf"/>
</dbReference>
<dbReference type="PROSITE" id="PS50011">
    <property type="entry name" value="PROTEIN_KINASE_DOM"/>
    <property type="match status" value="1"/>
</dbReference>
<sequence>MPGAPRFIQKPSIQQTPQGDLLMECNLEADPLPEIVWHHSGTPIVAGGRVQLSIQNVSGIQYKAILIIKEPNAGDGGAYKCTASNQLGESNANINLNFAGGADEQRGSNKGPTFIGKPRIIPKDGGALILMECRVKSTSRPVAKWFKDGALLPIGGLFQDVFTDLGDNAYLCQLEIRKPTANDAGQYRCTIKNDQGETNANLTLNFEQEPPQDDKTGRRSPSVNKDGRKSRTPSRPGTPLKKKDKEKSERNKSREGTPKKSTRSRTATPTKELRDSEKMDVDGTHVKRRSDAPLPPKEKKSRQRSVSPAVSEQTQINTKAKKQDESKNVPIVVEHIKAKTIKVGDSTTISCKFQCHKSTKVLWYKDGKVITSSSEYTQSFDGTTAKLNLNRVTQNNSGIYKAVAKSDYGETESSAKITVEQQKKDDNLLDVKSSSRRTSKDSTITDKSESELLSVAQKRNSSSVSPAQSMQSLNELEVPKKTSRKSSATDNEQEKSKLSESAVAPKSKSLTTKDDVDESSVIDDSVKFLKILMNIKRKIMDFLSKTKSDVDLRRKMSTIGFPSIEAKVKEWKKKNYDYQQKKYDSKEKIMLPPLETIEQSRRKSMSDIHAFVLTKLPTGHARHNILKHMIDLETPAQTENSSILDDDDYYLSRRKTSLGCKNIGLQKCRSVTSTIGSMFENEKNSSIKNYTLPIMRKTQYKSRSTSNIHEYVLSKMVDGCCRSNILFDILDLAIPIPSEKSSIHDDMSSLKEWKSIAQLRPISLSDNKIRKLSPVPPLILTRTTLRKSSLRNASIPNELAHSNSLSNMIPFNKTIVFDHIIPEEIESAIKSPIRTTPSPKSDEKKPFFDSSKQSNLTKSVNSNENTDNKTKNEKQYSNSPLKDNKNDENKKLNIKKKKKSNCKSLTNLNVANNDNNTGKILKNNEIDASNNDIKKNNKNRRKFGIYNNEPINICEMSILDEIPASGLKISPERRRELLRLSGQGDSDDEITESISELPSISTSAKPRSAKKSVKLAIDEESAGMPATVVEKVTKKSANIEGQLTLSKVEKQTVAEESHVTVSTKKIKKRIVKKDGVVKSVTETGDESIETTSQKSVSTSLSNEKSISKKGKSLKTETSSKNSIIDDDDDYKVKKNSVPSEEKTAFMRKSERLSSVSSSKKSEVSSTSKFSVISKQVETKKRPLKTEENSSPFAVKLKKTPKKKENDKEEKDGHKLNSVNNNNTFSQVGRGSDSTDSSRNNSIFEFSKGKVAELKKSQSGNVRRSSVDMRRGSVSFAEVTEKESTPLKPKGPKQCPARIIEIPENVTVAENETAVFKCKVEGDPAPTFKWYKGKRELINGPRIKIMTDGKEGEITLVIGKCRSQDDGQYTLNVENKFGTDSSPSKLLVTAESGLDFRSMLKSRDSMQIGSANKDKPEEMTPDARRMSLFPGKKVEKWDQPLEDTTCQQQVNKMVELKCVYSRPNAKIRWYKDKKEIFSGGLKYRINIEKNQTTLVINNPEVEDTGNYICEANGIKTNCQLTVLEPPLKCQFIIPLPNTQEVFRTKKAELSCKVNTSKAPLVWIRNGKEVSPDDPRFIIEKDAVGRFTLTIKEVIESDHCEWIAKVSNEVKSKVMVYVEEPRQTFVVPLKSQKVTEKEDATMECDVNDRDAEVEWFHDGEKIHIDGKRYIEERVGRKRRLTITNTKPDDAGEIKCTTKDDKSICQLIVEALNKFIVKLKDMDVIEHSDITLRCETKDTKTPGIWMKNGKTIQSMPGGKFETTSRNGVHILKIKHIEICEADTYEIDSAGLIGSCKINVLEAEKKPVLNWKPKKIDAQAGKPEVIQVPFSIKGTRTGDPKVRLMKDGKPVDLNAMKDLVEVVIVGDVAEIRFKNPKKEDTGKWALELSNTGGTALAPFDFNVRDKPKPPKGPLETKNVTAEGCDLKWDKNEGDEQPHKYVVEMQEGRSGNWVKIGEAKGTEFKVKDLKENGEYKFRVKAVNDVGSSDPLTGESILARNPYETPGKPRQMEAVDINKDSLTLQWSPPDNDGGAPITSYIVERREKSEKEWNVVGETPADPNSDPGTKHQLVDDKVVEGKEYYYRVKAVNKAGQGDPCDHGRAFKIKAKPAEPKFTDGGLKDLYLKVGETIKYELKIAGEPLPEVSWTVNGKPLKIQGRVKLSTERGRTILKIENALRSDTGAYTIKLKNASGECTSTGNVTVVGKPTPPKGPLKAKDINAEGLTLEWQLPDDDGGVPLEGFIIEAQDLDEKGKFVQVGSVGPGETAAVIKGLKNKGNYKFRVKAINKEGESDPLVADDYILVKNPWDEPGKPGRPEIVDVDSDNMTLQWDPPMKDGGAPIEEYIIEMKDPETKEWVQVATSPTTSAKVTGLKEGKDYQFRVKAVNKAGPGHPSEPSEKRTAKPKFVPAWLNHDDLKDLVVKAGQSAKWDVKIGGEPHPTVVWEKNDKVIDKNDNILIETHKNEHTILCISSAVRSDRGLYKLSVKNSCGQDASSANLVVVDKPSKPRGPLEVSNVFENECDLEWKAPEDDGGEPIEYYEVEKLDVDTGRWVPAAKVKGTQAHIQGLKKGQSYQFRVKAVNKEGASAPLNTENATVAKNPYHEPGKPSQPDITDWDTDRVSLKWDPPDSDGGAPITQYIIEKKNKHSRDWQECGKVTGQDTEATITGLKEGEEYQFRVIAVNKAGPGEPSDSSKKVIAKARNLKPHIDRDSMKTITIKVGQNVDFDVPVRGEPPPELVWTFNDKPLEMNNKHIRIQNEDYRTQFALRNSTRAHAGRYTLTATNINGTDSHYVDIIVLSRPSKPMGPLEVSEIFEDKCTLDWKPPEDDGGIPIDHYEIEKMDLATGRWVPCGRSDGTKAEVQNLQPGHSYQFRVRAVNKEGESDPLTTDAAILAKNPYEVPEKVKKPEIVDWDKDHVDLKWEKPDDGGSPIEAYIIEKKDKNGRWSEAAVVPGDQTDVVITNVTPGEEYQFRVSAKNKAGVGEASDPSDSVICKPRNLPPHIHREDLEDVVVKVGQGHKFIVHIDGEPAPSVTWTCDGKPLQNIQIDNEDYISKFNILKASRKQSGKYTITATNINGSDSVTIEIKVKGRPSKPKGPLEVSDVTEDSCHLDWQPPEDDGGEPVQYYEVERMDTRDGVWVPVGRAANCSLDVDGLNKGSHYKFRVKAVNSEGKSDELETEDSILAKNPFDRPGKPENAEAVDWDVDHVDIKWDPPLNDGGSPITEYKIEKRTKYGRWEDAIAVPSDSTAATIPDLTPGEEYEFRVVAINKGGASDPSDATKPVITKPRNLPPKIDRKNLKKTKIRSGQMVTFDVNVEGEPAPTIVWTNNNGSEIRNGGRVKLENSDYKTKLQMRNCERDMSGTYEIRAENCNGEDVATVEILVVDKPLAPEGPLVVSDVFADNVTLAWKPPKDDGGEPIENYMIEKLDTATGSWLPATKVDGDTTTAKVEGLIPGHEYKFRVAAVNAEGESEPLETFEKVIAKNPFDVAGKPGKPEITDWDKDFADLQWTPPLDDGGAPIEEYIIEMKEKYSPLWTEAAIVPGDKTSGRVENLKEGNEYEFRIRAKNKAGKGSPSEPSDTMIAKSRNVPPKIDKNSIHEIKVKAGQAFDLDIPISGEPTPVVTWNFEGTPVENSDRMKVVNNEEKTKFIVKRAARGDTGTYIIKAENVNGTDTAEVNVTVVDRPSEPRGPLDISDINENGCTLAWKPPTDDGGAEISHYVVEKQDTNTGRWSNCGEAIDTNFVVDDLIKGHEYKFRVKAVNKYGESDPLESNKPIIAKNPFDKADRPGTPIITDWDKDFADIEWAPPNDDGGAKIEGYQIEKRLVGGDWEDCGEVNGDTTKAKVENLIPGKTYQFRVKALNKAGESLPSDPSRELLAKTRRLPPKIDRETLFDIKIKKGGIIDFDVNVEGEPSPKIQWLLNTIPLTVSSRTKIDDSQANNTKLKTYDAERIDSGVYKIIATNEYGKDEAEVNVVVLDVPGTPRGPLDVGDVTKDSAVVSWREPEDDGGSPISHYVVEKQEDNGRWVPCGETSDTKIKVPKLNEGHEYKFRVKAVNKQGESVPLTQHGSTIAKNPFDKPGKPQDVDITDWDKDKMTVEWKPPINDGGAPIQNYIVEKKDSLGQWVECATVPGDQTNAIVDNLIPGETYQFRVKAVNKGGVGEPSDASRSQIAKPRKLAPKIDLSGLLDQRIRAGNPVNINVFFEGEPEPETTWLINNVAPSERVLVENKNHTSKITIFSSIRSDSGSYHITVQNEYGKQSASCNITILDVPGVPEGPLKATDINKEGCKLSWKPPLDNGGSEIIGYIVEKMDTSRGTWQEVGEFVDCNAVIKGLTNGKTYQFRVKAVNLEGESKPLEGDEDVLARDQFEVPSPPGQPKVIDWDVDRIDIKWTPPEDNGGDPIKEYVIERREKGSTLWVESGTVDGKTTEFSAAGLRKGAEYEFRVVAANNAGYSDPSEPSQGQIAKARYVKPKITTQQRKYKVKAGYSLSLNVEFIGSPDPEVLWKLNGTTPLPSELLLDNKEGLTTIFYPCCKRSDSSNYHLTISNELGKDEGIFELIVQDKPSPPEGPLVIENVTKSGCKLSWNPPKDDGGSEITNYVVERRDIKNQSWVPVNQFCTGTTYTVSKLHEGHDYEFRIIAENALGQSLPLVSDSPTTMKDPYGTPGKPGKPKIVDSDYEFIELVWSPPSDDGGSPIGHYDIERKDQKSGRWIKVNTSPVHNTKFTDSNVQKDHGYEYRVVAVNKAGPGKPSDPSDIAFAKPSKQAPSFELDIDGKEIRVHAGEPINFNVPYIGAPLPNVTWSRDGISVPDITSDGFKTTFYKEKSRRSDTGIYTIKLENDYGIAEAKVLISVVDKPGPPEPPIDFNKVTKRSIQFSWKEPKDDGGSPIIGYHVEFQEVGSNYWEKVSELIVNTQYNVRGLEHEQKYRFKITAKNVVGTSEPYITEPVTAKDPFDVPSAPSTPEVTEITKNSVSLEWNPPRDDGGSPITGYVVERFEKRGGGDWAPCRSVKFNGTNAVVTGLAEGETYQFRIRAVNAAGESPPSNSCQPVICEDQIYVPSSPESVKVAKTTNDSATITWLKPVNDGGSPIEGYIIEKRKRDSDNWERANGKLIKGNTYDVTNLKTGDEYEFRVIAVNKKGESKPSSATDMTKIQNAPGRPYFDLSGLKDITVKAGEIITFTLPLFNANPKPVCDVLNDNVMILEDDRTSVVVDDTKVTFTTTNAKISDAGNYKVIVQNRFGKDFAKLKVTVLDAPGKPTGPIKAFEVTGDSMTLAWLPPKNDGGGAITNYIVEKKNPYTGEWEKIGSPIGTTFKARNLDNGVGYEFRVSAENQYGISEPLFGDEPFIAKNPFDPPGPPGTPDCTTFSEDSIIVQWSRPSYDGGSPIQGYILEKRETGTNNWSKVTFANIYDTKYKVGGLIPQKSYEFRVCAVNAAGPGDYSNPSDSIVASMASCKPRVNLGALGHDITALAGEEVKILIPYAASPRPEITWSKGINQLSEMTPEYIIESSDYLTELKYYKVNKNDAGIYHIRIENDLGSEEVEIRLKVVDKPGIPEGPLEIDDICPETCTLSWKPPKDDGGSPITNYVVEKCHILKNGEEIWTKVSSFTRNTNIIVTGLEENERYKFRVFAENQYGLSQPLLSTEPIVAKYQFDVPSQPDPPSCIDFDSTWATVEWIAPSSNGGSKILGYNLQYRDLSSYKWINASTSLIDGTQFKVNNLRNCGEYEFRVIAKNGAGWSKASQPSDRIKLQQKNRVPDPPIQLHADSIGSNWVTLTWIAPVDNGGSKITHYSIEKREIGQNIWAPCNDYDVVGTEYTVDKLNEFHDYEFRVYAHNKSGKSIASLPSGPIKIQEQAGIKPEIVVKPVDTFAPYNKRVVLVCEAIGRPMPTCRWLKNGREIPNGARYRIENGEGTYKMVIKEAWDLDEGEYTCEVSNVFGTASASCYLKIQAPPVIERDVPNAIYPNGEMVRIKIYFSGSAPFKHSLKLNEDYVDLSNDNKIRLVDFDNHVLITIPSLTTAEAGRYEYTISNESGEASTGFWINVTGLPSAPQGPMIISNVNQHGCMLQWKPPSNDGGSRIIGYAIEKKDVEKEEWISVASSVKDLYFIVSSLFPQHTYDFRIMAVNENGQGPPLLSTDPVLATLPFNPPSPPELVEVSSIGNDYVTLKWNLPKDDGGGKIRGYIIEKKESNTDYWIRLNQNPLLVYNMDISSLIEGRKYDFRVYAVNDAGESLPCLLEDYTFIPCNEGGSPIITLELSDVYALQGTPATFNVEYESIQPATVQWFKGSKEIVNTTKYNIFDKGHSQTLIVNGISLDDVDEYSCRVSNKFGFKSTRASLKMKSKPRVFVPPKYITGLELVKDTDYEIEIPYKASPPGTATWYKNDEKIEDSSKYSMRMDDKSCYLKINKTARDDYGEYKLVLHNEVGSAEGQFNVIVSDVPDMPRFPVIENMLDEALILSWKAPKLDGGSPILRYIVEKRENGGMWSECGRTRYCCLTVEHLKPKNKYEFRIIAENKYGKSEPCEGTNVIEMPETKKRNKGAYKVDESGKLIRGEGLPLSNYDNFVIDVWKRYYPQPIEIKHDSIYDYYDVLEEIGTGAFGVVHRCVERATGNTFAAKFVNTVSDNEKDTVTKEIQVMSELRHPSLINLHDAFEDENQMAMIYEFMSGGELFEKVADDKNKMTEEEAKNYMKQICVALRHMHENNFVHLDLKPENIMFTTKKSSQLKLIDFGLTSKLDPKNPVKVTTGTAEFAAPEIASGNPVGYFTDMWSVGVLAYILLSGLSPFGGETDEETLKNVKNCDWNMDDSAFNGISDDGKDFIKRLLISEPEKRMNIHEAIDHPWFGTRKEGDTGKEIPAESYFGVRDKVRGRYDAWSEPNPPLGRVANFSSLKKHRPEEYHIHDAWFERSDAQPRFVIKPYSTSCNEGQSATFYCRVNAPSAPIVTWHKDSNELRQSVKYMKKYNGNDYALTINRVKMEDQGEYVVRAHNSYGSKEESCYLTVNKVSNEITIEPIEPKIRIRTPPKVQEIEENVSKPQFTFLLRPRLIQKHHQCKLICSVTGNPIPKIEWLKDGVPVNQDRVQLNYKAGVCSLEIFNAKKEDAGEYVCKATNELGCDETDCLVSVQERGETLPSVTSFSNFRHRRTYDTLRSDLDIERSRSSSNVRASAKYKDYFNNMSSSLITSSSSSSSYKSSTRQREYGSSRQSPFETIPASPNVTKDFSTIINGIDKTKSSNDLLVSHISPIVTNAGSSGTFTAIGKGKGIWMRNNKPIKVTDNCIIESDEYTHTLTFNNLKEEDSGIIQFDLISDENKSSSVGTLIVNGEKTNDCKVISLPQSITVTEDSFAKFVLEFENADNLTVQWFKDGEKVENNDYHKSVKSANTFKLDFKSTKQSDEGIYVVKVIKDKKAIAKYSVNLIVKA</sequence>
<keyword evidence="11 21" id="KW-0547">Nucleotide-binding</keyword>
<keyword evidence="13" id="KW-0106">Calcium</keyword>
<feature type="domain" description="Fibronectin type-III" evidence="25">
    <location>
        <begin position="4659"/>
        <end position="4754"/>
    </location>
</feature>
<feature type="domain" description="Fibronectin type-III" evidence="25">
    <location>
        <begin position="5052"/>
        <end position="5147"/>
    </location>
</feature>
<feature type="domain" description="Fibronectin type-III" evidence="25">
    <location>
        <begin position="4365"/>
        <end position="4459"/>
    </location>
</feature>
<evidence type="ECO:0000313" key="27">
    <source>
        <dbReference type="WBParaSite" id="TCONS_00015447.p1"/>
    </source>
</evidence>
<dbReference type="PROSITE" id="PS50853">
    <property type="entry name" value="FN3"/>
    <property type="match status" value="31"/>
</dbReference>
<feature type="domain" description="Fibronectin type-III" evidence="25">
    <location>
        <begin position="4850"/>
        <end position="4944"/>
    </location>
</feature>
<feature type="compositionally biased region" description="Polar residues" evidence="22">
    <location>
        <begin position="7191"/>
        <end position="7203"/>
    </location>
</feature>
<dbReference type="GO" id="GO:0004674">
    <property type="term" value="F:protein serine/threonine kinase activity"/>
    <property type="evidence" value="ECO:0007669"/>
    <property type="project" value="UniProtKB-KW"/>
</dbReference>
<feature type="domain" description="Fibronectin type-III" evidence="25">
    <location>
        <begin position="6138"/>
        <end position="6238"/>
    </location>
</feature>
<dbReference type="CDD" id="cd05748">
    <property type="entry name" value="Ig_Titin_like"/>
    <property type="match status" value="1"/>
</dbReference>
<dbReference type="Gene3D" id="3.30.200.20">
    <property type="entry name" value="Phosphorylase Kinase, domain 1"/>
    <property type="match status" value="1"/>
</dbReference>
<dbReference type="FunFam" id="2.60.40.10:FF:000003">
    <property type="entry name" value="Titin isoform E"/>
    <property type="match status" value="3"/>
</dbReference>
<dbReference type="Proteomes" id="UP000035681">
    <property type="component" value="Unplaced"/>
</dbReference>
<feature type="domain" description="Fibronectin type-III" evidence="25">
    <location>
        <begin position="4950"/>
        <end position="5046"/>
    </location>
</feature>
<dbReference type="FunFam" id="2.60.40.10:FF:002083">
    <property type="entry name" value="Protein CBR-UNC-22"/>
    <property type="match status" value="2"/>
</dbReference>
<feature type="region of interest" description="Disordered" evidence="22">
    <location>
        <begin position="2592"/>
        <end position="2611"/>
    </location>
</feature>
<feature type="compositionally biased region" description="Polar residues" evidence="22">
    <location>
        <begin position="304"/>
        <end position="318"/>
    </location>
</feature>
<feature type="domain" description="Ig-like" evidence="24">
    <location>
        <begin position="2399"/>
        <end position="2494"/>
    </location>
</feature>
<comment type="catalytic activity">
    <reaction evidence="19">
        <text>L-threonyl-[protein] + ATP = O-phospho-L-threonyl-[protein] + ADP + H(+)</text>
        <dbReference type="Rhea" id="RHEA:46608"/>
        <dbReference type="Rhea" id="RHEA-COMP:11060"/>
        <dbReference type="Rhea" id="RHEA-COMP:11605"/>
        <dbReference type="ChEBI" id="CHEBI:15378"/>
        <dbReference type="ChEBI" id="CHEBI:30013"/>
        <dbReference type="ChEBI" id="CHEBI:30616"/>
        <dbReference type="ChEBI" id="CHEBI:61977"/>
        <dbReference type="ChEBI" id="CHEBI:456216"/>
        <dbReference type="EC" id="2.7.11.1"/>
    </reaction>
</comment>
<feature type="region of interest" description="Disordered" evidence="22">
    <location>
        <begin position="828"/>
        <end position="899"/>
    </location>
</feature>
<feature type="domain" description="Fibronectin type-III" evidence="25">
    <location>
        <begin position="2205"/>
        <end position="2301"/>
    </location>
</feature>
<feature type="domain" description="Fibronectin type-III" evidence="25">
    <location>
        <begin position="1906"/>
        <end position="1996"/>
    </location>
</feature>
<dbReference type="SUPFAM" id="SSF49265">
    <property type="entry name" value="Fibronectin type III"/>
    <property type="match status" value="17"/>
</dbReference>
<evidence type="ECO:0000259" key="24">
    <source>
        <dbReference type="PROSITE" id="PS50835"/>
    </source>
</evidence>
<feature type="binding site" evidence="21">
    <location>
        <position position="6607"/>
    </location>
    <ligand>
        <name>ATP</name>
        <dbReference type="ChEBI" id="CHEBI:30616"/>
    </ligand>
</feature>
<feature type="domain" description="Fibronectin type-III" evidence="25">
    <location>
        <begin position="3779"/>
        <end position="3875"/>
    </location>
</feature>
<evidence type="ECO:0000256" key="15">
    <source>
        <dbReference type="ARBA" id="ARBA00022842"/>
    </source>
</evidence>
<dbReference type="InterPro" id="IPR007110">
    <property type="entry name" value="Ig-like_dom"/>
</dbReference>
<dbReference type="PRINTS" id="PR00014">
    <property type="entry name" value="FNTYPEIII"/>
</dbReference>
<feature type="domain" description="Ig-like" evidence="24">
    <location>
        <begin position="1295"/>
        <end position="1388"/>
    </location>
</feature>
<keyword evidence="4" id="KW-0723">Serine/threonine-protein kinase</keyword>
<comment type="cofactor">
    <cofactor evidence="1">
        <name>Mg(2+)</name>
        <dbReference type="ChEBI" id="CHEBI:18420"/>
    </cofactor>
</comment>
<feature type="compositionally biased region" description="Polar residues" evidence="22">
    <location>
        <begin position="1089"/>
        <end position="1104"/>
    </location>
</feature>
<dbReference type="InterPro" id="IPR013783">
    <property type="entry name" value="Ig-like_fold"/>
</dbReference>
<dbReference type="SMART" id="SM00220">
    <property type="entry name" value="S_TKc"/>
    <property type="match status" value="1"/>
</dbReference>
<dbReference type="InterPro" id="IPR050964">
    <property type="entry name" value="Striated_Muscle_Regulatory"/>
</dbReference>
<feature type="domain" description="Fibronectin type-III" evidence="25">
    <location>
        <begin position="4266"/>
        <end position="4358"/>
    </location>
</feature>
<dbReference type="CDD" id="cd00063">
    <property type="entry name" value="FN3"/>
    <property type="match status" value="31"/>
</dbReference>
<feature type="domain" description="Ig-like" evidence="24">
    <location>
        <begin position="4758"/>
        <end position="4843"/>
    </location>
</feature>
<organism evidence="26 27">
    <name type="scientific">Strongyloides stercoralis</name>
    <name type="common">Threadworm</name>
    <dbReference type="NCBI Taxonomy" id="6248"/>
    <lineage>
        <taxon>Eukaryota</taxon>
        <taxon>Metazoa</taxon>
        <taxon>Ecdysozoa</taxon>
        <taxon>Nematoda</taxon>
        <taxon>Chromadorea</taxon>
        <taxon>Rhabditida</taxon>
        <taxon>Tylenchina</taxon>
        <taxon>Panagrolaimomorpha</taxon>
        <taxon>Strongyloidoidea</taxon>
        <taxon>Strongyloididae</taxon>
        <taxon>Strongyloides</taxon>
    </lineage>
</organism>
<keyword evidence="5" id="KW-0597">Phosphoprotein</keyword>
<name>A0AAF5DPU1_STRER</name>
<dbReference type="WBParaSite" id="TCONS_00015447.p1">
    <property type="protein sequence ID" value="TCONS_00015447.p1"/>
    <property type="gene ID" value="XLOC_009794"/>
</dbReference>
<dbReference type="FunFam" id="2.60.40.10:FF:001232">
    <property type="entry name" value="Immunoglobulin-like and fibronectin type III domain-containing 1"/>
    <property type="match status" value="1"/>
</dbReference>
<proteinExistence type="inferred from homology"/>
<dbReference type="FunFam" id="2.60.40.10:FF:000160">
    <property type="entry name" value="Titin a"/>
    <property type="match status" value="5"/>
</dbReference>
<feature type="domain" description="Fibronectin type-III" evidence="25">
    <location>
        <begin position="5249"/>
        <end position="5342"/>
    </location>
</feature>
<keyword evidence="15" id="KW-0460">Magnesium</keyword>
<evidence type="ECO:0000259" key="23">
    <source>
        <dbReference type="PROSITE" id="PS50011"/>
    </source>
</evidence>
<dbReference type="PANTHER" id="PTHR13817">
    <property type="entry name" value="TITIN"/>
    <property type="match status" value="1"/>
</dbReference>
<feature type="domain" description="Ig-like" evidence="24">
    <location>
        <begin position="4464"/>
        <end position="4569"/>
    </location>
</feature>
<dbReference type="FunFam" id="2.60.40.10:FF:000051">
    <property type="entry name" value="Uncharacterized protein, isoform J"/>
    <property type="match status" value="5"/>
</dbReference>
<keyword evidence="14 21" id="KW-0067">ATP-binding</keyword>
<evidence type="ECO:0000256" key="13">
    <source>
        <dbReference type="ARBA" id="ARBA00022837"/>
    </source>
</evidence>
<dbReference type="Pfam" id="PF00041">
    <property type="entry name" value="fn3"/>
    <property type="match status" value="31"/>
</dbReference>
<feature type="compositionally biased region" description="Basic and acidic residues" evidence="22">
    <location>
        <begin position="1176"/>
        <end position="1187"/>
    </location>
</feature>
<evidence type="ECO:0000256" key="17">
    <source>
        <dbReference type="ARBA" id="ARBA00023157"/>
    </source>
</evidence>
<feature type="domain" description="Ig-like" evidence="24">
    <location>
        <begin position="6902"/>
        <end position="6990"/>
    </location>
</feature>
<feature type="domain" description="Fibronectin type-III" evidence="25">
    <location>
        <begin position="2002"/>
        <end position="2106"/>
    </location>
</feature>
<dbReference type="FunFam" id="2.60.40.10:FF:000460">
    <property type="entry name" value="Bent, isoform J"/>
    <property type="match status" value="1"/>
</dbReference>
<evidence type="ECO:0000256" key="4">
    <source>
        <dbReference type="ARBA" id="ARBA00022527"/>
    </source>
</evidence>
<dbReference type="PROSITE" id="PS00108">
    <property type="entry name" value="PROTEIN_KINASE_ST"/>
    <property type="match status" value="1"/>
</dbReference>
<evidence type="ECO:0000256" key="21">
    <source>
        <dbReference type="PROSITE-ProRule" id="PRU10141"/>
    </source>
</evidence>
<dbReference type="GO" id="GO:0005524">
    <property type="term" value="F:ATP binding"/>
    <property type="evidence" value="ECO:0007669"/>
    <property type="project" value="UniProtKB-UniRule"/>
</dbReference>
<evidence type="ECO:0000256" key="16">
    <source>
        <dbReference type="ARBA" id="ARBA00022860"/>
    </source>
</evidence>
<feature type="domain" description="Fibronectin type-III" evidence="25">
    <location>
        <begin position="5546"/>
        <end position="5643"/>
    </location>
</feature>
<feature type="domain" description="Fibronectin type-III" evidence="25">
    <location>
        <begin position="5348"/>
        <end position="5443"/>
    </location>
</feature>
<feature type="compositionally biased region" description="Basic and acidic residues" evidence="22">
    <location>
        <begin position="1139"/>
        <end position="1151"/>
    </location>
</feature>
<dbReference type="FunFam" id="3.30.200.20:FF:000249">
    <property type="entry name" value="twitchin isoform X2"/>
    <property type="match status" value="1"/>
</dbReference>
<evidence type="ECO:0000256" key="6">
    <source>
        <dbReference type="ARBA" id="ARBA00022614"/>
    </source>
</evidence>
<dbReference type="Gene3D" id="1.10.510.10">
    <property type="entry name" value="Transferase(Phosphotransferase) domain 1"/>
    <property type="match status" value="1"/>
</dbReference>
<feature type="domain" description="Ig-like" evidence="24">
    <location>
        <begin position="330"/>
        <end position="418"/>
    </location>
</feature>
<keyword evidence="26" id="KW-1185">Reference proteome</keyword>
<feature type="region of interest" description="Disordered" evidence="22">
    <location>
        <begin position="4642"/>
        <end position="4663"/>
    </location>
</feature>
<keyword evidence="6" id="KW-0433">Leucine-rich repeat</keyword>
<feature type="domain" description="Fibronectin type-III" evidence="25">
    <location>
        <begin position="4073"/>
        <end position="4166"/>
    </location>
</feature>
<feature type="domain" description="Fibronectin type-III" evidence="25">
    <location>
        <begin position="6040"/>
        <end position="6136"/>
    </location>
</feature>
<dbReference type="PROSITE" id="PS50835">
    <property type="entry name" value="IG_LIKE"/>
    <property type="match status" value="19"/>
</dbReference>
<feature type="domain" description="Fibronectin type-III" evidence="25">
    <location>
        <begin position="2601"/>
        <end position="2696"/>
    </location>
</feature>
<evidence type="ECO:0000256" key="8">
    <source>
        <dbReference type="ARBA" id="ARBA00022723"/>
    </source>
</evidence>
<dbReference type="GO" id="GO:0046872">
    <property type="term" value="F:metal ion binding"/>
    <property type="evidence" value="ECO:0007669"/>
    <property type="project" value="UniProtKB-KW"/>
</dbReference>
<accession>A0AAF5DPU1</accession>
<dbReference type="InterPro" id="IPR017441">
    <property type="entry name" value="Protein_kinase_ATP_BS"/>
</dbReference>
<feature type="domain" description="Ig-like" evidence="24">
    <location>
        <begin position="6241"/>
        <end position="6329"/>
    </location>
</feature>
<evidence type="ECO:0000256" key="11">
    <source>
        <dbReference type="ARBA" id="ARBA00022741"/>
    </source>
</evidence>
<feature type="compositionally biased region" description="Basic and acidic residues" evidence="22">
    <location>
        <begin position="438"/>
        <end position="450"/>
    </location>
</feature>
<evidence type="ECO:0000256" key="12">
    <source>
        <dbReference type="ARBA" id="ARBA00022777"/>
    </source>
</evidence>
<keyword evidence="16" id="KW-0112">Calmodulin-binding</keyword>
<keyword evidence="9" id="KW-0732">Signal</keyword>
<protein>
    <recommendedName>
        <fullName evidence="3">non-specific serine/threonine protein kinase</fullName>
        <ecNumber evidence="3">2.7.11.1</ecNumber>
    </recommendedName>
</protein>
<feature type="domain" description="Fibronectin type-III" evidence="25">
    <location>
        <begin position="3382"/>
        <end position="3478"/>
    </location>
</feature>
<feature type="domain" description="Ig-like" evidence="24">
    <location>
        <begin position="2994"/>
        <end position="3082"/>
    </location>
</feature>
<feature type="compositionally biased region" description="Polar residues" evidence="22">
    <location>
        <begin position="850"/>
        <end position="860"/>
    </location>
</feature>
<feature type="domain" description="Ig-like" evidence="24">
    <location>
        <begin position="1524"/>
        <end position="1613"/>
    </location>
</feature>
<comment type="similarity">
    <text evidence="2">Belongs to the protein kinase superfamily. CAMK Ser/Thr protein kinase family.</text>
</comment>
<dbReference type="SMART" id="SM00409">
    <property type="entry name" value="IG"/>
    <property type="match status" value="28"/>
</dbReference>
<feature type="domain" description="Ig-like" evidence="24">
    <location>
        <begin position="1619"/>
        <end position="1697"/>
    </location>
</feature>
<feature type="compositionally biased region" description="Basic and acidic residues" evidence="22">
    <location>
        <begin position="241"/>
        <end position="258"/>
    </location>
</feature>
<dbReference type="EC" id="2.7.11.1" evidence="3"/>
<feature type="domain" description="Fibronectin type-III" evidence="25">
    <location>
        <begin position="3184"/>
        <end position="3281"/>
    </location>
</feature>
<dbReference type="GO" id="GO:0005516">
    <property type="term" value="F:calmodulin binding"/>
    <property type="evidence" value="ECO:0007669"/>
    <property type="project" value="UniProtKB-KW"/>
</dbReference>
<feature type="region of interest" description="Disordered" evidence="22">
    <location>
        <begin position="3560"/>
        <end position="3583"/>
    </location>
</feature>
<feature type="compositionally biased region" description="Basic and acidic residues" evidence="22">
    <location>
        <begin position="882"/>
        <end position="891"/>
    </location>
</feature>
<comment type="catalytic activity">
    <reaction evidence="20">
        <text>L-seryl-[protein] + ATP = O-phospho-L-seryl-[protein] + ADP + H(+)</text>
        <dbReference type="Rhea" id="RHEA:17989"/>
        <dbReference type="Rhea" id="RHEA-COMP:9863"/>
        <dbReference type="Rhea" id="RHEA-COMP:11604"/>
        <dbReference type="ChEBI" id="CHEBI:15378"/>
        <dbReference type="ChEBI" id="CHEBI:29999"/>
        <dbReference type="ChEBI" id="CHEBI:30616"/>
        <dbReference type="ChEBI" id="CHEBI:83421"/>
        <dbReference type="ChEBI" id="CHEBI:456216"/>
        <dbReference type="EC" id="2.7.11.1"/>
    </reaction>
</comment>
<dbReference type="InterPro" id="IPR013098">
    <property type="entry name" value="Ig_I-set"/>
</dbReference>
<dbReference type="InterPro" id="IPR003599">
    <property type="entry name" value="Ig_sub"/>
</dbReference>
<evidence type="ECO:0000256" key="2">
    <source>
        <dbReference type="ARBA" id="ARBA00006692"/>
    </source>
</evidence>
<feature type="domain" description="Fibronectin type-III" evidence="25">
    <location>
        <begin position="3974"/>
        <end position="4067"/>
    </location>
</feature>
<evidence type="ECO:0000256" key="10">
    <source>
        <dbReference type="ARBA" id="ARBA00022737"/>
    </source>
</evidence>
<evidence type="ECO:0000256" key="9">
    <source>
        <dbReference type="ARBA" id="ARBA00022729"/>
    </source>
</evidence>
<evidence type="ECO:0000313" key="26">
    <source>
        <dbReference type="Proteomes" id="UP000035681"/>
    </source>
</evidence>
<dbReference type="InterPro" id="IPR036116">
    <property type="entry name" value="FN3_sf"/>
</dbReference>
<evidence type="ECO:0000256" key="1">
    <source>
        <dbReference type="ARBA" id="ARBA00001946"/>
    </source>
</evidence>
<evidence type="ECO:0000256" key="7">
    <source>
        <dbReference type="ARBA" id="ARBA00022679"/>
    </source>
</evidence>
<dbReference type="Pfam" id="PF13927">
    <property type="entry name" value="Ig_3"/>
    <property type="match status" value="1"/>
</dbReference>
<dbReference type="InterPro" id="IPR036179">
    <property type="entry name" value="Ig-like_dom_sf"/>
</dbReference>
<dbReference type="GO" id="GO:0045214">
    <property type="term" value="P:sarcomere organization"/>
    <property type="evidence" value="ECO:0007669"/>
    <property type="project" value="TreeGrafter"/>
</dbReference>
<dbReference type="InterPro" id="IPR000719">
    <property type="entry name" value="Prot_kinase_dom"/>
</dbReference>
<evidence type="ECO:0000256" key="3">
    <source>
        <dbReference type="ARBA" id="ARBA00012513"/>
    </source>
</evidence>
<feature type="domain" description="Ig-like" evidence="24">
    <location>
        <begin position="3583"/>
        <end position="3672"/>
    </location>
</feature>
<dbReference type="PANTHER" id="PTHR13817:SF151">
    <property type="entry name" value="TITIN"/>
    <property type="match status" value="1"/>
</dbReference>
<dbReference type="FunFam" id="2.60.40.10:FF:000031">
    <property type="entry name" value="Myosin-binding protein C, slow type"/>
    <property type="match status" value="3"/>
</dbReference>
<dbReference type="Pfam" id="PF07679">
    <property type="entry name" value="I-set"/>
    <property type="match status" value="25"/>
</dbReference>
<feature type="domain" description="Ig-like" evidence="24">
    <location>
        <begin position="3285"/>
        <end position="3377"/>
    </location>
</feature>
<dbReference type="FunFam" id="2.60.40.10:FF:000034">
    <property type="entry name" value="Titin isoform A"/>
    <property type="match status" value="1"/>
</dbReference>
<feature type="compositionally biased region" description="Basic and acidic residues" evidence="22">
    <location>
        <begin position="1202"/>
        <end position="1214"/>
    </location>
</feature>
<feature type="domain" description="Protein kinase" evidence="23">
    <location>
        <begin position="6578"/>
        <end position="6833"/>
    </location>
</feature>
<dbReference type="FunFam" id="2.60.40.10:FF:000127">
    <property type="entry name" value="titin isoform X1"/>
    <property type="match status" value="3"/>
</dbReference>
<feature type="domain" description="Ig-like" evidence="24">
    <location>
        <begin position="5850"/>
        <end position="5940"/>
    </location>
</feature>
<feature type="region of interest" description="Disordered" evidence="22">
    <location>
        <begin position="1081"/>
        <end position="1240"/>
    </location>
</feature>
<feature type="compositionally biased region" description="Low complexity" evidence="22">
    <location>
        <begin position="461"/>
        <end position="472"/>
    </location>
</feature>
<feature type="domain" description="Ig-like" evidence="24">
    <location>
        <begin position="5"/>
        <end position="97"/>
    </location>
</feature>
<feature type="domain" description="Fibronectin type-III" evidence="25">
    <location>
        <begin position="4558"/>
        <end position="4652"/>
    </location>
</feature>
<dbReference type="FunFam" id="2.60.40.10:FF:000567">
    <property type="entry name" value="Uncharacterized protein, isoform G"/>
    <property type="match status" value="3"/>
</dbReference>
<feature type="domain" description="Fibronectin type-III" evidence="25">
    <location>
        <begin position="5750"/>
        <end position="5845"/>
    </location>
</feature>
<feature type="region of interest" description="Disordered" evidence="22">
    <location>
        <begin position="426"/>
        <end position="516"/>
    </location>
</feature>
<evidence type="ECO:0000256" key="20">
    <source>
        <dbReference type="ARBA" id="ARBA00048679"/>
    </source>
</evidence>
<feature type="compositionally biased region" description="Low complexity" evidence="22">
    <location>
        <begin position="1152"/>
        <end position="1174"/>
    </location>
</feature>
<reference evidence="27" key="1">
    <citation type="submission" date="2024-02" db="UniProtKB">
        <authorList>
            <consortium name="WormBaseParasite"/>
        </authorList>
    </citation>
    <scope>IDENTIFICATION</scope>
</reference>
<feature type="domain" description="Fibronectin type-III" evidence="25">
    <location>
        <begin position="3088"/>
        <end position="3181"/>
    </location>
</feature>
<keyword evidence="17" id="KW-1015">Disulfide bond</keyword>
<feature type="domain" description="Fibronectin type-III" evidence="25">
    <location>
        <begin position="2307"/>
        <end position="2399"/>
    </location>
</feature>
<dbReference type="InterPro" id="IPR003598">
    <property type="entry name" value="Ig_sub2"/>
</dbReference>
<feature type="region of interest" description="Disordered" evidence="22">
    <location>
        <begin position="1253"/>
        <end position="1293"/>
    </location>
</feature>
<dbReference type="FunFam" id="1.10.510.10:FF:000321">
    <property type="entry name" value="Bent, isoform C"/>
    <property type="match status" value="1"/>
</dbReference>
<feature type="region of interest" description="Disordered" evidence="22">
    <location>
        <begin position="203"/>
        <end position="326"/>
    </location>
</feature>
<feature type="domain" description="Ig-like" evidence="24">
    <location>
        <begin position="1415"/>
        <end position="1520"/>
    </location>
</feature>
<feature type="compositionally biased region" description="Polar residues" evidence="22">
    <location>
        <begin position="1216"/>
        <end position="1240"/>
    </location>
</feature>
<dbReference type="FunFam" id="2.60.40.10:FF:000056">
    <property type="entry name" value="twitchin isoform X4"/>
    <property type="match status" value="13"/>
</dbReference>
<feature type="compositionally biased region" description="Basic and acidic residues" evidence="22">
    <location>
        <begin position="271"/>
        <end position="291"/>
    </location>
</feature>
<keyword evidence="18" id="KW-0393">Immunoglobulin domain</keyword>
<feature type="domain" description="Fibronectin type-III" evidence="25">
    <location>
        <begin position="2502"/>
        <end position="2595"/>
    </location>
</feature>
<evidence type="ECO:0000259" key="25">
    <source>
        <dbReference type="PROSITE" id="PS50853"/>
    </source>
</evidence>
<keyword evidence="8" id="KW-0479">Metal-binding</keyword>
<dbReference type="SUPFAM" id="SSF48726">
    <property type="entry name" value="Immunoglobulin"/>
    <property type="match status" value="29"/>
</dbReference>
<evidence type="ECO:0000256" key="5">
    <source>
        <dbReference type="ARBA" id="ARBA00022553"/>
    </source>
</evidence>
<dbReference type="SUPFAM" id="SSF56112">
    <property type="entry name" value="Protein kinase-like (PK-like)"/>
    <property type="match status" value="1"/>
</dbReference>
<dbReference type="SMART" id="SM00060">
    <property type="entry name" value="FN3"/>
    <property type="match status" value="31"/>
</dbReference>
<keyword evidence="10" id="KW-0677">Repeat</keyword>
<feature type="domain" description="Ig-like" evidence="24">
    <location>
        <begin position="7025"/>
        <end position="7112"/>
    </location>
</feature>
<feature type="domain" description="Fibronectin type-III" evidence="25">
    <location>
        <begin position="2894"/>
        <end position="2990"/>
    </location>
</feature>
<feature type="domain" description="Fibronectin type-III" evidence="25">
    <location>
        <begin position="5649"/>
        <end position="5744"/>
    </location>
</feature>
<dbReference type="PROSITE" id="PS51450">
    <property type="entry name" value="LRR"/>
    <property type="match status" value="1"/>
</dbReference>
<evidence type="ECO:0000256" key="22">
    <source>
        <dbReference type="SAM" id="MobiDB-lite"/>
    </source>
</evidence>
<dbReference type="Gene3D" id="2.60.40.10">
    <property type="entry name" value="Immunoglobulins"/>
    <property type="match status" value="60"/>
</dbReference>
<keyword evidence="12" id="KW-0418">Kinase</keyword>
<feature type="region of interest" description="Disordered" evidence="22">
    <location>
        <begin position="3265"/>
        <end position="3284"/>
    </location>
</feature>
<keyword evidence="7" id="KW-0808">Transferase</keyword>
<feature type="domain" description="Fibronectin type-III" evidence="25">
    <location>
        <begin position="2798"/>
        <end position="2891"/>
    </location>
</feature>
<dbReference type="InterPro" id="IPR008271">
    <property type="entry name" value="Ser/Thr_kinase_AS"/>
</dbReference>
<dbReference type="Pfam" id="PF00069">
    <property type="entry name" value="Pkinase"/>
    <property type="match status" value="1"/>
</dbReference>
<dbReference type="GO" id="GO:0031430">
    <property type="term" value="C:M band"/>
    <property type="evidence" value="ECO:0007669"/>
    <property type="project" value="TreeGrafter"/>
</dbReference>
<feature type="region of interest" description="Disordered" evidence="22">
    <location>
        <begin position="7170"/>
        <end position="7203"/>
    </location>
</feature>
<evidence type="ECO:0000256" key="14">
    <source>
        <dbReference type="ARBA" id="ARBA00022840"/>
    </source>
</evidence>
<feature type="domain" description="Ig-like" evidence="24">
    <location>
        <begin position="4171"/>
        <end position="4258"/>
    </location>
</feature>
<dbReference type="InterPro" id="IPR001611">
    <property type="entry name" value="Leu-rich_rpt"/>
</dbReference>
<evidence type="ECO:0000256" key="18">
    <source>
        <dbReference type="ARBA" id="ARBA00023319"/>
    </source>
</evidence>